<dbReference type="CDD" id="cd14066">
    <property type="entry name" value="STKc_IRAK"/>
    <property type="match status" value="1"/>
</dbReference>
<dbReference type="InterPro" id="IPR047117">
    <property type="entry name" value="PERK1-13-like"/>
</dbReference>
<evidence type="ECO:0000256" key="7">
    <source>
        <dbReference type="ARBA" id="ARBA00022741"/>
    </source>
</evidence>
<evidence type="ECO:0000256" key="9">
    <source>
        <dbReference type="ARBA" id="ARBA00022840"/>
    </source>
</evidence>
<dbReference type="FunFam" id="3.30.200.20:FF:000212">
    <property type="entry name" value="Proline-rich receptor-like protein kinase PERK8"/>
    <property type="match status" value="1"/>
</dbReference>
<organism evidence="18 19">
    <name type="scientific">Salix brachista</name>
    <dbReference type="NCBI Taxonomy" id="2182728"/>
    <lineage>
        <taxon>Eukaryota</taxon>
        <taxon>Viridiplantae</taxon>
        <taxon>Streptophyta</taxon>
        <taxon>Embryophyta</taxon>
        <taxon>Tracheophyta</taxon>
        <taxon>Spermatophyta</taxon>
        <taxon>Magnoliopsida</taxon>
        <taxon>eudicotyledons</taxon>
        <taxon>Gunneridae</taxon>
        <taxon>Pentapetalae</taxon>
        <taxon>rosids</taxon>
        <taxon>fabids</taxon>
        <taxon>Malpighiales</taxon>
        <taxon>Salicaceae</taxon>
        <taxon>Saliceae</taxon>
        <taxon>Salix</taxon>
    </lineage>
</organism>
<keyword evidence="11 16" id="KW-0472">Membrane</keyword>
<dbReference type="GO" id="GO:0005524">
    <property type="term" value="F:ATP binding"/>
    <property type="evidence" value="ECO:0007669"/>
    <property type="project" value="UniProtKB-UniRule"/>
</dbReference>
<dbReference type="FunFam" id="1.10.510.10:FF:000173">
    <property type="entry name" value="proline-rich receptor-like protein kinase PERK8"/>
    <property type="match status" value="1"/>
</dbReference>
<evidence type="ECO:0000256" key="4">
    <source>
        <dbReference type="ARBA" id="ARBA00022527"/>
    </source>
</evidence>
<dbReference type="Proteomes" id="UP000326939">
    <property type="component" value="Chromosome 6"/>
</dbReference>
<dbReference type="InterPro" id="IPR017441">
    <property type="entry name" value="Protein_kinase_ATP_BS"/>
</dbReference>
<feature type="region of interest" description="Disordered" evidence="15">
    <location>
        <begin position="506"/>
        <end position="536"/>
    </location>
</feature>
<keyword evidence="3" id="KW-1003">Cell membrane</keyword>
<proteinExistence type="predicted"/>
<feature type="binding site" evidence="14">
    <location>
        <position position="190"/>
    </location>
    <ligand>
        <name>ATP</name>
        <dbReference type="ChEBI" id="CHEBI:30616"/>
    </ligand>
</feature>
<feature type="compositionally biased region" description="Polar residues" evidence="15">
    <location>
        <begin position="510"/>
        <end position="526"/>
    </location>
</feature>
<dbReference type="PROSITE" id="PS50011">
    <property type="entry name" value="PROTEIN_KINASE_DOM"/>
    <property type="match status" value="1"/>
</dbReference>
<evidence type="ECO:0000256" key="10">
    <source>
        <dbReference type="ARBA" id="ARBA00022989"/>
    </source>
</evidence>
<evidence type="ECO:0000256" key="12">
    <source>
        <dbReference type="ARBA" id="ARBA00047899"/>
    </source>
</evidence>
<gene>
    <name evidence="18" type="ORF">DKX38_010567</name>
</gene>
<dbReference type="PROSITE" id="PS00108">
    <property type="entry name" value="PROTEIN_KINASE_ST"/>
    <property type="match status" value="1"/>
</dbReference>
<dbReference type="GO" id="GO:0004674">
    <property type="term" value="F:protein serine/threonine kinase activity"/>
    <property type="evidence" value="ECO:0007669"/>
    <property type="project" value="UniProtKB-KW"/>
</dbReference>
<keyword evidence="8" id="KW-0418">Kinase</keyword>
<keyword evidence="10 16" id="KW-1133">Transmembrane helix</keyword>
<dbReference type="InterPro" id="IPR001245">
    <property type="entry name" value="Ser-Thr/Tyr_kinase_cat_dom"/>
</dbReference>
<keyword evidence="6 16" id="KW-0812">Transmembrane</keyword>
<dbReference type="AlphaFoldDB" id="A0A5N5MGK2"/>
<dbReference type="InterPro" id="IPR011009">
    <property type="entry name" value="Kinase-like_dom_sf"/>
</dbReference>
<comment type="subcellular location">
    <subcellularLocation>
        <location evidence="1">Cell membrane</location>
        <topology evidence="1">Single-pass membrane protein</topology>
    </subcellularLocation>
</comment>
<feature type="transmembrane region" description="Helical" evidence="16">
    <location>
        <begin position="308"/>
        <end position="329"/>
    </location>
</feature>
<sequence>MVSSTPSLPLAKGSLPMSSKQFHMSTGLVVACAIGGVFFLLMFGLLFICCKDKRRRNQSTKEHHNTSKILAPTVFLFAFLDNDKNAQVHHSEMKCFQSGDCVITVQTKTFLPPPSTSNTRSRSINSPWTVNALPHQGPPDAAFSFSSGTCTYDELAVATNGFSDANLLGEGGFGYVHKGFLPCGKEIAVKQLKEGSNQGEREFQAEVEIISRVHHKHLVSLVGYCIHGSARLLVYEFVPNNTLEFHLHGTGQPVLEWETRLKIAIGSAKGLAYLHEDCHPRIIHRDIKASNILLDHNFEAKARPLNSYFIILLINVVIYSVQVSDFGLAKSFSDASTSSTHISTRVMGTFGYMAPEYALSGKLTDKSDVYSYGVVLLELITGHPPIFPADSVMNASLVAWTRPLLTQALEDGNFEALIDPRLGFRYNSSEMASMVGCAAACVHPSSWIRPRMSQIVHALEGGMSAQDLSAGIFRPRNSALYGSSISSSSRTYHYKEKMKNFNMARGSAQDGISGNTGTTSEYGLNPSSSSSEASSR</sequence>
<feature type="compositionally biased region" description="Low complexity" evidence="15">
    <location>
        <begin position="527"/>
        <end position="536"/>
    </location>
</feature>
<dbReference type="InterPro" id="IPR008271">
    <property type="entry name" value="Ser/Thr_kinase_AS"/>
</dbReference>
<evidence type="ECO:0000256" key="3">
    <source>
        <dbReference type="ARBA" id="ARBA00022475"/>
    </source>
</evidence>
<dbReference type="Pfam" id="PF07714">
    <property type="entry name" value="PK_Tyr_Ser-Thr"/>
    <property type="match status" value="1"/>
</dbReference>
<dbReference type="SMART" id="SM00220">
    <property type="entry name" value="S_TKc"/>
    <property type="match status" value="1"/>
</dbReference>
<dbReference type="PANTHER" id="PTHR47982:SF22">
    <property type="entry name" value="PROLINE-RICH RECEPTOR-LIKE PROTEIN KINASE PERK14"/>
    <property type="match status" value="1"/>
</dbReference>
<comment type="caution">
    <text evidence="18">The sequence shown here is derived from an EMBL/GenBank/DDBJ whole genome shotgun (WGS) entry which is preliminary data.</text>
</comment>
<evidence type="ECO:0000256" key="13">
    <source>
        <dbReference type="ARBA" id="ARBA00048679"/>
    </source>
</evidence>
<keyword evidence="19" id="KW-1185">Reference proteome</keyword>
<evidence type="ECO:0000256" key="15">
    <source>
        <dbReference type="SAM" id="MobiDB-lite"/>
    </source>
</evidence>
<dbReference type="PROSITE" id="PS00107">
    <property type="entry name" value="PROTEIN_KINASE_ATP"/>
    <property type="match status" value="1"/>
</dbReference>
<accession>A0A5N5MGK2</accession>
<feature type="transmembrane region" description="Helical" evidence="16">
    <location>
        <begin position="27"/>
        <end position="49"/>
    </location>
</feature>
<keyword evidence="9 14" id="KW-0067">ATP-binding</keyword>
<evidence type="ECO:0000256" key="1">
    <source>
        <dbReference type="ARBA" id="ARBA00004162"/>
    </source>
</evidence>
<evidence type="ECO:0000259" key="17">
    <source>
        <dbReference type="PROSITE" id="PS50011"/>
    </source>
</evidence>
<name>A0A5N5MGK2_9ROSI</name>
<keyword evidence="5" id="KW-0808">Transferase</keyword>
<dbReference type="Gene3D" id="3.30.200.20">
    <property type="entry name" value="Phosphorylase Kinase, domain 1"/>
    <property type="match status" value="1"/>
</dbReference>
<comment type="catalytic activity">
    <reaction evidence="13">
        <text>L-seryl-[protein] + ATP = O-phospho-L-seryl-[protein] + ADP + H(+)</text>
        <dbReference type="Rhea" id="RHEA:17989"/>
        <dbReference type="Rhea" id="RHEA-COMP:9863"/>
        <dbReference type="Rhea" id="RHEA-COMP:11604"/>
        <dbReference type="ChEBI" id="CHEBI:15378"/>
        <dbReference type="ChEBI" id="CHEBI:29999"/>
        <dbReference type="ChEBI" id="CHEBI:30616"/>
        <dbReference type="ChEBI" id="CHEBI:83421"/>
        <dbReference type="ChEBI" id="CHEBI:456216"/>
        <dbReference type="EC" id="2.7.11.1"/>
    </reaction>
</comment>
<keyword evidence="7 14" id="KW-0547">Nucleotide-binding</keyword>
<dbReference type="PANTHER" id="PTHR47982">
    <property type="entry name" value="PROLINE-RICH RECEPTOR-LIKE PROTEIN KINASE PERK4"/>
    <property type="match status" value="1"/>
</dbReference>
<evidence type="ECO:0000313" key="19">
    <source>
        <dbReference type="Proteomes" id="UP000326939"/>
    </source>
</evidence>
<dbReference type="GO" id="GO:0005886">
    <property type="term" value="C:plasma membrane"/>
    <property type="evidence" value="ECO:0007669"/>
    <property type="project" value="UniProtKB-SubCell"/>
</dbReference>
<protein>
    <recommendedName>
        <fullName evidence="2">non-specific serine/threonine protein kinase</fullName>
        <ecNumber evidence="2">2.7.11.1</ecNumber>
    </recommendedName>
</protein>
<dbReference type="SUPFAM" id="SSF56112">
    <property type="entry name" value="Protein kinase-like (PK-like)"/>
    <property type="match status" value="1"/>
</dbReference>
<evidence type="ECO:0000256" key="6">
    <source>
        <dbReference type="ARBA" id="ARBA00022692"/>
    </source>
</evidence>
<dbReference type="EC" id="2.7.11.1" evidence="2"/>
<evidence type="ECO:0000256" key="8">
    <source>
        <dbReference type="ARBA" id="ARBA00022777"/>
    </source>
</evidence>
<dbReference type="InterPro" id="IPR000719">
    <property type="entry name" value="Prot_kinase_dom"/>
</dbReference>
<evidence type="ECO:0000256" key="5">
    <source>
        <dbReference type="ARBA" id="ARBA00022679"/>
    </source>
</evidence>
<evidence type="ECO:0000256" key="16">
    <source>
        <dbReference type="SAM" id="Phobius"/>
    </source>
</evidence>
<dbReference type="EMBL" id="VDCV01000006">
    <property type="protein sequence ID" value="KAB5553256.1"/>
    <property type="molecule type" value="Genomic_DNA"/>
</dbReference>
<evidence type="ECO:0000256" key="2">
    <source>
        <dbReference type="ARBA" id="ARBA00012513"/>
    </source>
</evidence>
<evidence type="ECO:0000256" key="14">
    <source>
        <dbReference type="PROSITE-ProRule" id="PRU10141"/>
    </source>
</evidence>
<keyword evidence="4" id="KW-0723">Serine/threonine-protein kinase</keyword>
<dbReference type="Gene3D" id="1.10.510.10">
    <property type="entry name" value="Transferase(Phosphotransferase) domain 1"/>
    <property type="match status" value="1"/>
</dbReference>
<feature type="domain" description="Protein kinase" evidence="17">
    <location>
        <begin position="162"/>
        <end position="460"/>
    </location>
</feature>
<comment type="catalytic activity">
    <reaction evidence="12">
        <text>L-threonyl-[protein] + ATP = O-phospho-L-threonyl-[protein] + ADP + H(+)</text>
        <dbReference type="Rhea" id="RHEA:46608"/>
        <dbReference type="Rhea" id="RHEA-COMP:11060"/>
        <dbReference type="Rhea" id="RHEA-COMP:11605"/>
        <dbReference type="ChEBI" id="CHEBI:15378"/>
        <dbReference type="ChEBI" id="CHEBI:30013"/>
        <dbReference type="ChEBI" id="CHEBI:30616"/>
        <dbReference type="ChEBI" id="CHEBI:61977"/>
        <dbReference type="ChEBI" id="CHEBI:456216"/>
        <dbReference type="EC" id="2.7.11.1"/>
    </reaction>
</comment>
<evidence type="ECO:0000313" key="18">
    <source>
        <dbReference type="EMBL" id="KAB5553256.1"/>
    </source>
</evidence>
<reference evidence="19" key="1">
    <citation type="journal article" date="2019" name="Gigascience">
        <title>De novo genome assembly of the endangered Acer yangbiense, a plant species with extremely small populations endemic to Yunnan Province, China.</title>
        <authorList>
            <person name="Yang J."/>
            <person name="Wariss H.M."/>
            <person name="Tao L."/>
            <person name="Zhang R."/>
            <person name="Yun Q."/>
            <person name="Hollingsworth P."/>
            <person name="Dao Z."/>
            <person name="Luo G."/>
            <person name="Guo H."/>
            <person name="Ma Y."/>
            <person name="Sun W."/>
        </authorList>
    </citation>
    <scope>NUCLEOTIDE SEQUENCE [LARGE SCALE GENOMIC DNA]</scope>
    <source>
        <strain evidence="19">cv. br00</strain>
    </source>
</reference>
<evidence type="ECO:0000256" key="11">
    <source>
        <dbReference type="ARBA" id="ARBA00023136"/>
    </source>
</evidence>